<evidence type="ECO:0000256" key="1">
    <source>
        <dbReference type="SAM" id="MobiDB-lite"/>
    </source>
</evidence>
<reference evidence="4" key="1">
    <citation type="journal article" date="2011" name="Nat. Genet.">
        <title>The Arabidopsis lyrata genome sequence and the basis of rapid genome size change.</title>
        <authorList>
            <person name="Hu T.T."/>
            <person name="Pattyn P."/>
            <person name="Bakker E.G."/>
            <person name="Cao J."/>
            <person name="Cheng J.-F."/>
            <person name="Clark R.M."/>
            <person name="Fahlgren N."/>
            <person name="Fawcett J.A."/>
            <person name="Grimwood J."/>
            <person name="Gundlach H."/>
            <person name="Haberer G."/>
            <person name="Hollister J.D."/>
            <person name="Ossowski S."/>
            <person name="Ottilar R.P."/>
            <person name="Salamov A.A."/>
            <person name="Schneeberger K."/>
            <person name="Spannagl M."/>
            <person name="Wang X."/>
            <person name="Yang L."/>
            <person name="Nasrallah M.E."/>
            <person name="Bergelson J."/>
            <person name="Carrington J.C."/>
            <person name="Gaut B.S."/>
            <person name="Schmutz J."/>
            <person name="Mayer K.F.X."/>
            <person name="Van de Peer Y."/>
            <person name="Grigoriev I.V."/>
            <person name="Nordborg M."/>
            <person name="Weigel D."/>
            <person name="Guo Y.-L."/>
        </authorList>
    </citation>
    <scope>NUCLEOTIDE SEQUENCE [LARGE SCALE GENOMIC DNA]</scope>
    <source>
        <strain evidence="4">cv. MN47</strain>
    </source>
</reference>
<protein>
    <submittedName>
        <fullName evidence="3">Predicted protein</fullName>
    </submittedName>
</protein>
<organism evidence="4">
    <name type="scientific">Arabidopsis lyrata subsp. lyrata</name>
    <name type="common">Lyre-leaved rock-cress</name>
    <dbReference type="NCBI Taxonomy" id="81972"/>
    <lineage>
        <taxon>Eukaryota</taxon>
        <taxon>Viridiplantae</taxon>
        <taxon>Streptophyta</taxon>
        <taxon>Embryophyta</taxon>
        <taxon>Tracheophyta</taxon>
        <taxon>Spermatophyta</taxon>
        <taxon>Magnoliopsida</taxon>
        <taxon>eudicotyledons</taxon>
        <taxon>Gunneridae</taxon>
        <taxon>Pentapetalae</taxon>
        <taxon>rosids</taxon>
        <taxon>malvids</taxon>
        <taxon>Brassicales</taxon>
        <taxon>Brassicaceae</taxon>
        <taxon>Camelineae</taxon>
        <taxon>Arabidopsis</taxon>
    </lineage>
</organism>
<evidence type="ECO:0000313" key="3">
    <source>
        <dbReference type="EMBL" id="EFH38921.1"/>
    </source>
</evidence>
<dbReference type="Gramene" id="Al_scaffold_0258_1">
    <property type="protein sequence ID" value="Al_scaffold_0258_1"/>
    <property type="gene ID" value="Al_scaffold_0258_1"/>
</dbReference>
<proteinExistence type="predicted"/>
<dbReference type="HOGENOM" id="CLU_2174457_0_0_1"/>
<evidence type="ECO:0000256" key="2">
    <source>
        <dbReference type="SAM" id="Phobius"/>
    </source>
</evidence>
<keyword evidence="2" id="KW-0472">Membrane</keyword>
<keyword evidence="2" id="KW-0812">Transmembrane</keyword>
<dbReference type="Proteomes" id="UP000008694">
    <property type="component" value="Unassembled WGS sequence"/>
</dbReference>
<feature type="transmembrane region" description="Helical" evidence="2">
    <location>
        <begin position="23"/>
        <end position="41"/>
    </location>
</feature>
<keyword evidence="2" id="KW-1133">Transmembrane helix</keyword>
<evidence type="ECO:0000313" key="4">
    <source>
        <dbReference type="Proteomes" id="UP000008694"/>
    </source>
</evidence>
<sequence length="110" mass="12331">MAVTVMLWINNHKIILKDVGEDSKIWCWIGFYVVIVIFAFFKMTEIPLRGYPIPPQNPNGAQTDAAGVTQATEGGGGLPEQREIVTAKEYYQPQQKEVELVVAAEHVKEE</sequence>
<gene>
    <name evidence="3" type="ORF">ARALYDRAFT_686569</name>
</gene>
<keyword evidence="4" id="KW-1185">Reference proteome</keyword>
<accession>D7MX12</accession>
<dbReference type="AlphaFoldDB" id="D7MX12"/>
<feature type="region of interest" description="Disordered" evidence="1">
    <location>
        <begin position="53"/>
        <end position="79"/>
    </location>
</feature>
<name>D7MX12_ARALL</name>
<dbReference type="EMBL" id="GL348900">
    <property type="protein sequence ID" value="EFH38921.1"/>
    <property type="molecule type" value="Genomic_DNA"/>
</dbReference>